<reference evidence="3 4" key="1">
    <citation type="journal article" date="2019" name="Sci. Data">
        <title>Hybrid genome assembly and annotation of Danionella translucida.</title>
        <authorList>
            <person name="Kadobianskyi M."/>
            <person name="Schulze L."/>
            <person name="Schuelke M."/>
            <person name="Judkewitz B."/>
        </authorList>
    </citation>
    <scope>NUCLEOTIDE SEQUENCE [LARGE SCALE GENOMIC DNA]</scope>
    <source>
        <strain evidence="3 4">Bolton</strain>
    </source>
</reference>
<dbReference type="EMBL" id="SRMA01026978">
    <property type="protein sequence ID" value="TRY64671.1"/>
    <property type="molecule type" value="Genomic_DNA"/>
</dbReference>
<gene>
    <name evidence="3" type="ORF">DNTS_028701</name>
</gene>
<dbReference type="InterPro" id="IPR028851">
    <property type="entry name" value="Pphln1"/>
</dbReference>
<evidence type="ECO:0000313" key="4">
    <source>
        <dbReference type="Proteomes" id="UP000316079"/>
    </source>
</evidence>
<feature type="compositionally biased region" description="Polar residues" evidence="1">
    <location>
        <begin position="311"/>
        <end position="324"/>
    </location>
</feature>
<dbReference type="PANTHER" id="PTHR15836:SF4">
    <property type="entry name" value="PERIPHILIN-1"/>
    <property type="match status" value="1"/>
</dbReference>
<protein>
    <recommendedName>
        <fullName evidence="2">Periphilin-1 C-terminal domain-containing protein</fullName>
    </recommendedName>
</protein>
<proteinExistence type="predicted"/>
<keyword evidence="4" id="KW-1185">Reference proteome</keyword>
<feature type="domain" description="Periphilin-1 C-terminal" evidence="2">
    <location>
        <begin position="324"/>
        <end position="380"/>
    </location>
</feature>
<feature type="compositionally biased region" description="Low complexity" evidence="1">
    <location>
        <begin position="273"/>
        <end position="285"/>
    </location>
</feature>
<dbReference type="Pfam" id="PF25234">
    <property type="entry name" value="Periphilin_C"/>
    <property type="match status" value="1"/>
</dbReference>
<dbReference type="GO" id="GO:0045814">
    <property type="term" value="P:negative regulation of gene expression, epigenetic"/>
    <property type="evidence" value="ECO:0007669"/>
    <property type="project" value="TreeGrafter"/>
</dbReference>
<dbReference type="AlphaFoldDB" id="A0A553NGW2"/>
<dbReference type="GO" id="GO:0005654">
    <property type="term" value="C:nucleoplasm"/>
    <property type="evidence" value="ECO:0007669"/>
    <property type="project" value="TreeGrafter"/>
</dbReference>
<dbReference type="PANTHER" id="PTHR15836">
    <property type="entry name" value="PERIPHILIN 1"/>
    <property type="match status" value="1"/>
</dbReference>
<evidence type="ECO:0000259" key="2">
    <source>
        <dbReference type="Pfam" id="PF25234"/>
    </source>
</evidence>
<dbReference type="STRING" id="623744.A0A553NGW2"/>
<feature type="compositionally biased region" description="Basic and acidic residues" evidence="1">
    <location>
        <begin position="258"/>
        <end position="268"/>
    </location>
</feature>
<dbReference type="InterPro" id="IPR057603">
    <property type="entry name" value="Periphilin-1_C"/>
</dbReference>
<evidence type="ECO:0000256" key="1">
    <source>
        <dbReference type="SAM" id="MobiDB-lite"/>
    </source>
</evidence>
<dbReference type="GO" id="GO:0097355">
    <property type="term" value="P:protein localization to heterochromatin"/>
    <property type="evidence" value="ECO:0007669"/>
    <property type="project" value="TreeGrafter"/>
</dbReference>
<name>A0A553NGW2_9TELE</name>
<comment type="caution">
    <text evidence="3">The sequence shown here is derived from an EMBL/GenBank/DDBJ whole genome shotgun (WGS) entry which is preliminary data.</text>
</comment>
<dbReference type="OrthoDB" id="8933311at2759"/>
<evidence type="ECO:0000313" key="3">
    <source>
        <dbReference type="EMBL" id="TRY64671.1"/>
    </source>
</evidence>
<feature type="region of interest" description="Disordered" evidence="1">
    <location>
        <begin position="193"/>
        <end position="326"/>
    </location>
</feature>
<dbReference type="CDD" id="cd22896">
    <property type="entry name" value="periphilin-like"/>
    <property type="match status" value="1"/>
</dbReference>
<dbReference type="Proteomes" id="UP000316079">
    <property type="component" value="Unassembled WGS sequence"/>
</dbReference>
<accession>A0A553NGW2</accession>
<organism evidence="3 4">
    <name type="scientific">Danionella cerebrum</name>
    <dbReference type="NCBI Taxonomy" id="2873325"/>
    <lineage>
        <taxon>Eukaryota</taxon>
        <taxon>Metazoa</taxon>
        <taxon>Chordata</taxon>
        <taxon>Craniata</taxon>
        <taxon>Vertebrata</taxon>
        <taxon>Euteleostomi</taxon>
        <taxon>Actinopterygii</taxon>
        <taxon>Neopterygii</taxon>
        <taxon>Teleostei</taxon>
        <taxon>Ostariophysi</taxon>
        <taxon>Cypriniformes</taxon>
        <taxon>Danionidae</taxon>
        <taxon>Danioninae</taxon>
        <taxon>Danionella</taxon>
    </lineage>
</organism>
<dbReference type="GO" id="GO:0045892">
    <property type="term" value="P:negative regulation of DNA-templated transcription"/>
    <property type="evidence" value="ECO:0007669"/>
    <property type="project" value="InterPro"/>
</dbReference>
<sequence length="436" mass="49273">MASFPTSLFVSQWLLGEIETSEMYMRNAFLQKEGVHIREEVKVTGDFHSEDPMMTMGVGLTMMVLGFTQMELHVTITMKNREDTKETQEDFSYYRGPRDEPHGGRQMDFRYFLNVLKDPGQTGSPALQTDVRVIKVLRGHCVGTLWSVFVGEKPGWGSGQGHWDQVLVSLLRPPVRLCIGPFKWRVKGQRDWRALAEKQQRGQEPTNRTGPPLHARSQGPYHPARSVSTTGPDPEDNFIQVISDDPNKTRKKGPFPPIRDRSPARRDIPPSPHSRSGSSVSSRSYSPERSKVLPFSAQQGKNRERPPGPSVSASRDGSPHSTASKVYRQDCETFGMVVKMLVAKDASLEKHLQSPLKDNLIEIRERCLEDLKNFIAELDEVTLKMKKSTLNTSRPHHGHKSLGSDPFAPFPVEQRLSELDDKGADWLLSDKEECRF</sequence>